<dbReference type="Gene3D" id="3.90.1210.10">
    <property type="entry name" value="Antifreeze-like/N-acetylneuraminic acid synthase C-terminal domain"/>
    <property type="match status" value="1"/>
</dbReference>
<name>A0ABV0NPE6_9TELE</name>
<evidence type="ECO:0000256" key="3">
    <source>
        <dbReference type="ARBA" id="ARBA00022525"/>
    </source>
</evidence>
<keyword evidence="4 6" id="KW-0047">Antifreeze protein</keyword>
<dbReference type="InterPro" id="IPR006013">
    <property type="entry name" value="Antifreeze_III"/>
</dbReference>
<dbReference type="EMBL" id="JAHRIO010044859">
    <property type="protein sequence ID" value="MEQ2173288.1"/>
    <property type="molecule type" value="Genomic_DNA"/>
</dbReference>
<dbReference type="SUPFAM" id="SSF51269">
    <property type="entry name" value="AFP III-like domain"/>
    <property type="match status" value="1"/>
</dbReference>
<evidence type="ECO:0000313" key="9">
    <source>
        <dbReference type="Proteomes" id="UP001476798"/>
    </source>
</evidence>
<evidence type="ECO:0000256" key="5">
    <source>
        <dbReference type="ARBA" id="ARBA00024935"/>
    </source>
</evidence>
<comment type="similarity">
    <text evidence="2 6">Belongs to the type-III AFP family.</text>
</comment>
<feature type="non-terminal residue" evidence="8">
    <location>
        <position position="1"/>
    </location>
</feature>
<dbReference type="PRINTS" id="PR00357">
    <property type="entry name" value="ANTIFREEZIII"/>
</dbReference>
<dbReference type="InterPro" id="IPR036732">
    <property type="entry name" value="AFP_Neu5c_C_sf"/>
</dbReference>
<dbReference type="InterPro" id="IPR006190">
    <property type="entry name" value="SAF_AFP_Neu5Ac"/>
</dbReference>
<feature type="domain" description="AFP-like" evidence="7">
    <location>
        <begin position="1"/>
        <end position="54"/>
    </location>
</feature>
<gene>
    <name evidence="8" type="ORF">GOODEAATRI_030576</name>
</gene>
<evidence type="ECO:0000256" key="1">
    <source>
        <dbReference type="ARBA" id="ARBA00004613"/>
    </source>
</evidence>
<dbReference type="Proteomes" id="UP001476798">
    <property type="component" value="Unassembled WGS sequence"/>
</dbReference>
<protein>
    <recommendedName>
        <fullName evidence="6">Ice-structuring protein</fullName>
    </recommendedName>
    <alternativeName>
        <fullName evidence="6">Antifreeze protein</fullName>
    </alternativeName>
</protein>
<evidence type="ECO:0000256" key="2">
    <source>
        <dbReference type="ARBA" id="ARBA00007445"/>
    </source>
</evidence>
<evidence type="ECO:0000256" key="4">
    <source>
        <dbReference type="ARBA" id="ARBA00023076"/>
    </source>
</evidence>
<organism evidence="8 9">
    <name type="scientific">Goodea atripinnis</name>
    <dbReference type="NCBI Taxonomy" id="208336"/>
    <lineage>
        <taxon>Eukaryota</taxon>
        <taxon>Metazoa</taxon>
        <taxon>Chordata</taxon>
        <taxon>Craniata</taxon>
        <taxon>Vertebrata</taxon>
        <taxon>Euteleostomi</taxon>
        <taxon>Actinopterygii</taxon>
        <taxon>Neopterygii</taxon>
        <taxon>Teleostei</taxon>
        <taxon>Neoteleostei</taxon>
        <taxon>Acanthomorphata</taxon>
        <taxon>Ovalentaria</taxon>
        <taxon>Atherinomorphae</taxon>
        <taxon>Cyprinodontiformes</taxon>
        <taxon>Goodeidae</taxon>
        <taxon>Goodea</taxon>
    </lineage>
</organism>
<comment type="caution">
    <text evidence="8">The sequence shown here is derived from an EMBL/GenBank/DDBJ whole genome shotgun (WGS) entry which is preliminary data.</text>
</comment>
<evidence type="ECO:0000256" key="6">
    <source>
        <dbReference type="RuleBase" id="RU362061"/>
    </source>
</evidence>
<evidence type="ECO:0000313" key="8">
    <source>
        <dbReference type="EMBL" id="MEQ2173288.1"/>
    </source>
</evidence>
<sequence>VKIPKGTALTLGMLGVKVAEPMGIPAGDIFQLVGKTITQDVEEDESVLPYMVNN</sequence>
<comment type="function">
    <text evidence="6">Lowers the blood freezing point. Contributes to protect fish blood from freezing at subzero sea water temperatures. Binds to nascent ice crystals and prevents further growth.</text>
</comment>
<comment type="function">
    <text evidence="5">Contributes to protect fish blood from freezing at subzero sea water temperatures. Lowers the blood freezing point. Binds to nascent ice crystals and prevents further growth.</text>
</comment>
<reference evidence="8 9" key="1">
    <citation type="submission" date="2021-06" db="EMBL/GenBank/DDBJ databases">
        <authorList>
            <person name="Palmer J.M."/>
        </authorList>
    </citation>
    <scope>NUCLEOTIDE SEQUENCE [LARGE SCALE GENOMIC DNA]</scope>
    <source>
        <strain evidence="8 9">GA_2019</strain>
        <tissue evidence="8">Muscle</tissue>
    </source>
</reference>
<evidence type="ECO:0000259" key="7">
    <source>
        <dbReference type="PROSITE" id="PS50844"/>
    </source>
</evidence>
<accession>A0ABV0NPE6</accession>
<keyword evidence="3 6" id="KW-0964">Secreted</keyword>
<keyword evidence="9" id="KW-1185">Reference proteome</keyword>
<proteinExistence type="inferred from homology"/>
<dbReference type="PROSITE" id="PS50844">
    <property type="entry name" value="AFP_LIKE"/>
    <property type="match status" value="1"/>
</dbReference>
<comment type="subcellular location">
    <subcellularLocation>
        <location evidence="1 6">Secreted</location>
    </subcellularLocation>
</comment>